<feature type="binding site" evidence="4">
    <location>
        <position position="139"/>
    </location>
    <ligand>
        <name>substrate</name>
    </ligand>
</feature>
<feature type="active site" description="Proton donor" evidence="3">
    <location>
        <position position="202"/>
    </location>
</feature>
<dbReference type="InterPro" id="IPR010905">
    <property type="entry name" value="Glyco_hydro_88"/>
</dbReference>
<evidence type="ECO:0000256" key="2">
    <source>
        <dbReference type="ARBA" id="ARBA00038358"/>
    </source>
</evidence>
<dbReference type="OrthoDB" id="428577at2"/>
<dbReference type="PANTHER" id="PTHR36845:SF1">
    <property type="entry name" value="HYDROLASE, PUTATIVE (AFU_ORTHOLOGUE AFUA_7G05090)-RELATED"/>
    <property type="match status" value="1"/>
</dbReference>
<accession>A0A2Z4IPY5</accession>
<protein>
    <submittedName>
        <fullName evidence="5">Glucuronyl hydrolase</fullName>
    </submittedName>
</protein>
<dbReference type="InterPro" id="IPR008928">
    <property type="entry name" value="6-hairpin_glycosidase_sf"/>
</dbReference>
<evidence type="ECO:0000256" key="3">
    <source>
        <dbReference type="PIRSR" id="PIRSR610905-1"/>
    </source>
</evidence>
<dbReference type="SUPFAM" id="SSF48208">
    <property type="entry name" value="Six-hairpin glycosidases"/>
    <property type="match status" value="1"/>
</dbReference>
<organism evidence="5 6">
    <name type="scientific">Echinicola strongylocentroti</name>
    <dbReference type="NCBI Taxonomy" id="1795355"/>
    <lineage>
        <taxon>Bacteria</taxon>
        <taxon>Pseudomonadati</taxon>
        <taxon>Bacteroidota</taxon>
        <taxon>Cytophagia</taxon>
        <taxon>Cytophagales</taxon>
        <taxon>Cyclobacteriaceae</taxon>
        <taxon>Echinicola</taxon>
    </lineage>
</organism>
<evidence type="ECO:0000256" key="4">
    <source>
        <dbReference type="PIRSR" id="PIRSR610905-2"/>
    </source>
</evidence>
<keyword evidence="1 5" id="KW-0378">Hydrolase</keyword>
<feature type="active site" description="Nucleophile" evidence="3">
    <location>
        <position position="139"/>
    </location>
</feature>
<evidence type="ECO:0000313" key="6">
    <source>
        <dbReference type="Proteomes" id="UP000248688"/>
    </source>
</evidence>
<dbReference type="Proteomes" id="UP000248688">
    <property type="component" value="Chromosome"/>
</dbReference>
<comment type="similarity">
    <text evidence="2">Belongs to the glycosyl hydrolase 88 family.</text>
</comment>
<keyword evidence="6" id="KW-1185">Reference proteome</keyword>
<dbReference type="Gene3D" id="1.50.10.10">
    <property type="match status" value="1"/>
</dbReference>
<dbReference type="Pfam" id="PF07470">
    <property type="entry name" value="Glyco_hydro_88"/>
    <property type="match status" value="1"/>
</dbReference>
<dbReference type="GO" id="GO:0052757">
    <property type="term" value="F:chondroitin hydrolase activity"/>
    <property type="evidence" value="ECO:0007669"/>
    <property type="project" value="TreeGrafter"/>
</dbReference>
<proteinExistence type="inferred from homology"/>
<evidence type="ECO:0000313" key="5">
    <source>
        <dbReference type="EMBL" id="AWW32769.1"/>
    </source>
</evidence>
<dbReference type="EMBL" id="CP030041">
    <property type="protein sequence ID" value="AWW32769.1"/>
    <property type="molecule type" value="Genomic_DNA"/>
</dbReference>
<feature type="binding site" evidence="4">
    <location>
        <position position="262"/>
    </location>
    <ligand>
        <name>substrate</name>
    </ligand>
</feature>
<feature type="binding site" evidence="4">
    <location>
        <position position="274"/>
    </location>
    <ligand>
        <name>substrate</name>
    </ligand>
</feature>
<evidence type="ECO:0000256" key="1">
    <source>
        <dbReference type="ARBA" id="ARBA00022801"/>
    </source>
</evidence>
<reference evidence="5 6" key="1">
    <citation type="submission" date="2018-06" db="EMBL/GenBank/DDBJ databases">
        <title>Echinicola strongylocentroti sp. nov., isolated from a sea urchin Strongylocentrotus intermedius.</title>
        <authorList>
            <person name="Bae S.S."/>
        </authorList>
    </citation>
    <scope>NUCLEOTIDE SEQUENCE [LARGE SCALE GENOMIC DNA]</scope>
    <source>
        <strain evidence="5 6">MEBiC08714</strain>
    </source>
</reference>
<dbReference type="InterPro" id="IPR052369">
    <property type="entry name" value="UG_Glycosaminoglycan_Hydrolase"/>
</dbReference>
<dbReference type="KEGG" id="est:DN752_22950"/>
<feature type="binding site" evidence="4">
    <location>
        <position position="278"/>
    </location>
    <ligand>
        <name>substrate</name>
    </ligand>
</feature>
<feature type="binding site" evidence="4">
    <location>
        <position position="260"/>
    </location>
    <ligand>
        <name>substrate</name>
    </ligand>
</feature>
<dbReference type="PANTHER" id="PTHR36845">
    <property type="entry name" value="HYDROLASE, PUTATIVE (AFU_ORTHOLOGUE AFUA_7G05090)-RELATED"/>
    <property type="match status" value="1"/>
</dbReference>
<feature type="binding site" evidence="4">
    <location>
        <position position="202"/>
    </location>
    <ligand>
        <name>substrate</name>
    </ligand>
</feature>
<dbReference type="AlphaFoldDB" id="A0A2Z4IPY5"/>
<dbReference type="PROSITE" id="PS51257">
    <property type="entry name" value="PROKAR_LIPOPROTEIN"/>
    <property type="match status" value="1"/>
</dbReference>
<gene>
    <name evidence="5" type="ORF">DN752_22950</name>
</gene>
<dbReference type="GO" id="GO:0000272">
    <property type="term" value="P:polysaccharide catabolic process"/>
    <property type="evidence" value="ECO:0007669"/>
    <property type="project" value="TreeGrafter"/>
</dbReference>
<sequence length="425" mass="48308">MIANKDETIRNMMLESRTITIALLSGLLVLGACNGQKQNNEQETVKKEGFNVDAQLDYCLAQAEKTLQMIPEDSVFPRTINKGETAWRYVPVEDWTSGFWPGTLWYLYEYAQTDQWKAAADKYTRFLTPLSQRPPLDHDIGFQVYCSFGNGYRLTGEPDYKQAILGAAEQLTTLYNPNVGTILSWPRDVPNMEWPQHNTIMDNMMNLELLLWSADNGGKEKYESIAIDHAQTTMEHHFREDYSSYHVVVYDRESGDKIKGVTHQGYSDSTMWARGQSWAIYGYTMVYRETKDPEYLEFAEKVTDVYLSQLPEDLIPYWDFSAPDIPNAPRDASAAAVTASALLELGSYVGGEKGAKYQDLAEKMLQELSSDRYQSGEKNSAFLLHSTGHYPAGSEIDASINYADYYYVEGLIRLKKLKEGKDILS</sequence>
<name>A0A2Z4IPY5_9BACT</name>
<dbReference type="InterPro" id="IPR012341">
    <property type="entry name" value="6hp_glycosidase-like_sf"/>
</dbReference>